<gene>
    <name evidence="1" type="ORF">PSON_ATCC_30995.1.T1000011</name>
</gene>
<dbReference type="CDD" id="cd00064">
    <property type="entry name" value="FU"/>
    <property type="match status" value="1"/>
</dbReference>
<dbReference type="PANTHER" id="PTHR11319">
    <property type="entry name" value="G PROTEIN-COUPLED RECEPTOR-RELATED"/>
    <property type="match status" value="1"/>
</dbReference>
<name>A0A8S1Q9P5_9CILI</name>
<proteinExistence type="predicted"/>
<dbReference type="OrthoDB" id="77931at2759"/>
<dbReference type="PANTHER" id="PTHR11319:SF35">
    <property type="entry name" value="OUTER MEMBRANE PROTEIN PMPC-RELATED"/>
    <property type="match status" value="1"/>
</dbReference>
<evidence type="ECO:0000313" key="1">
    <source>
        <dbReference type="EMBL" id="CAD8112073.1"/>
    </source>
</evidence>
<dbReference type="InterPro" id="IPR006212">
    <property type="entry name" value="Furin_repeat"/>
</dbReference>
<keyword evidence="2" id="KW-1185">Reference proteome</keyword>
<dbReference type="Proteomes" id="UP000692954">
    <property type="component" value="Unassembled WGS sequence"/>
</dbReference>
<reference evidence="1" key="1">
    <citation type="submission" date="2021-01" db="EMBL/GenBank/DDBJ databases">
        <authorList>
            <consortium name="Genoscope - CEA"/>
            <person name="William W."/>
        </authorList>
    </citation>
    <scope>NUCLEOTIDE SEQUENCE</scope>
</reference>
<organism evidence="1 2">
    <name type="scientific">Paramecium sonneborni</name>
    <dbReference type="NCBI Taxonomy" id="65129"/>
    <lineage>
        <taxon>Eukaryota</taxon>
        <taxon>Sar</taxon>
        <taxon>Alveolata</taxon>
        <taxon>Ciliophora</taxon>
        <taxon>Intramacronucleata</taxon>
        <taxon>Oligohymenophorea</taxon>
        <taxon>Peniculida</taxon>
        <taxon>Parameciidae</taxon>
        <taxon>Paramecium</taxon>
    </lineage>
</organism>
<evidence type="ECO:0000313" key="2">
    <source>
        <dbReference type="Proteomes" id="UP000692954"/>
    </source>
</evidence>
<accession>A0A8S1Q9P5</accession>
<dbReference type="EMBL" id="CAJJDN010000100">
    <property type="protein sequence ID" value="CAD8112073.1"/>
    <property type="molecule type" value="Genomic_DNA"/>
</dbReference>
<sequence>MFLIIFFYLASSQCPYQNFNQSQLNSENFYEERSYVRGNPYAFGVWIQYAPIRRNKYLNQSKSYFNQQQSLDGFHILNFQSDLRIQTLFYQKWVYKTTNPILVILQRASGAIYQYQFQHDKNYYEGYWIFTYFSFFYDNKYNFVQYHTGDKSFGSYLVTNRILSTQTTNAKLEYGGQGQFKIGSLDYNFNIFSGRISIITIFQDQILFFNTNEKQKFVDFLSTCSIPQFCQNEQQIFLSKQPCNIQNCTLHQFTVDNTGLQYMFDFWIKRGAENLNSLREMILSLCGRYQNNLIYNQFFLFWINQEKKVNLTHHLELNILPQEIQALDELQIQWQLSKNISYFEKWVYLNYELYQDGYYQNLILRSYYSCCNIWNQDQILQIKSYRFFTNYQISISTSMAGFQNTPYFVQFQGLISNFRLRYCYPTNIQFNNQHNLNCHDLCKTCKGPTEFDCLSCYEEQNRVYLSDYNLCLCQTDYVETLDLVCKKNFKSTLAQGQSQHKEYILRQIQISTKCNYGEFEAWKDNKFYGCIQCPYFGQNNYRLQCINCLLNSQKWYVLPICNIEFQSDDSFFYFDEYLDYNYQELFLINYDLMSIELCNGCDKVIQEKNSRTIIRNLNGQNNFYLCKQNMYSYNNACIQCDQQCIYCKDDGICLECNKGFYLKMDKCHNCPESCDECVFNSEIDQITCMKCQNSHNLLNSICIQCGYLCRSCERRINKNNGQEYLKCLECQQDAFISLDGVNCYLNPLSNCILPFQYSLNNPANNIFYYEFKPEEQQNIKTACSFCSISSYLEAYDNKYFCTPISDSWNYTGCILLSKQIGDELTCLIGIKALMPQPYIGYCTQQIPYCGACYFVDWETSNFCLLCENGYYNDYYTSYCKPCPSECTLCVETDSSKLLKSASSVVIQILLNEALINYNALTRNPNQNEVRVKCTQCQEGYEIYFDKCIEQCPNNCKSCKIIDYKQICITCKQNIDQNRQIYNGKCIQCPYNCKLCLPREDEDKYSINPYFNNSNLEYFSHACVSPSLNNLFYDQDIKQFIECQNSILNCQKEILIEIFLYCNQIDLENYINLLSDEEKIIQSKYHMLLENFDLSPFDKDYVKKLTYQFKFITNQKCFINKDIQFYSNLQKNCFNLIELHLNLDGANSILIVNGLLEFINFQQIKISAVEFQMQKGQIQIRNNKGFTLNLAKINIFLDDNHFSQNHFLISLIEVSQLYISDLFIYKANLQNKYGLFLITNQNIYSKLTLMGLNIKESCFQNTFLFHINSTKFIEILFTQIHISGCQFNSSSLISKSTKNEKLKIDQLLIEDSIIRNTLYFLDCSELQKIDLSHVQFIVSKLIDSNFIECSNLFSIKEFNIEKLYIQGQSSIFINQKSSKLEQIQIENGRFIDNTYSNMHAFMFLQNYQNINFTIFFNNIHIINNSLDYLNKEDQFVKNIELSIIYIEATNVIFENLMIQRGIGFSEITIKNSQKFQFLNSEITLYPKYQFKSLFYNQDCVLSQFNKFLYNNLLNFQEVVAIFIQKINVTNLILFDSVLFEIQMPQQIYSQFQIIESNFESNIIHQINTFQKTSLISITSQNQMDLVLDNVFFSKNLLNLLKDSQPTQQSLILIDALLSSIVIKNCLIEKNFNLNGQGSILYINSDTILIKNMSFLNNSVFCYDTIKQFLKFGFNRTIYLEDLQNKYIVESYGGNGYIQTRVINFENINIEGSVSKYGAAFVLNLLENGNVKIINSSFYNLGAVLNEQSKGGAFYIQSQQEYLNIEVINTKFDRISARKSGSIFYITPSTQQFNFSILNSTLSDIFSIQGGLLYVEKSFHSIQLFQMKDCKLTQNIGEFFQFINSLQQLINNELSTLIQDYTFIFCFDCQIQIMDFSLSNYPPIPLFQFYGYTSIMNVQIRNIIFSNQLMQFVLVSQSDKVFIKNLEIKYCVQINITESIIPKKQNTQKQISQLTSECFTQELDAPESILPYFQSNSNINQIAFLEILLNYVKQSTNSLISFTDFEISHMIQLVNLNLENITCNNCLNGLLSFENNYKTSIVIEKINILNSNCGKNGCVTFMLQSENQINQYSDLLGSFNIQTQIKISNLLCYQNFAKNGGCLYIADQRILITSSIILKNKAEHGGAIFTRGNNTLLISKDVFILNNSAQFGSGIYNQDKLKRNLNGIQLLNNKFQNYSNQIEEYPQQIYLQMFDNKMLIPKVVSSTINQQHAQIISQNGQQPIFRVPTGIKIAQYRKFEIKNNQYSQQSISMKLFAINQQLEIVRNLHNTYCELSIQNLNYSTEQVENINLSQNKFYFNETTFAYELDDLIFYIPQNPEIIYELSIQCNSIFVPILNQQHQLIENFHQNYLLTLLIQPLECQLGEFSQNINDYCHQCRVDLKQYSVSIQATYCKIVDDSKILDFTQAQILLKKNYWRMHVTSSIIYLCLNRQENCVGGWGVGNKLCVEGYIGALCEQCDYYNIRGGGHYQRVHQFECQICEEFNYGYLINLAILISLQHQYLNKICFVVLYNQLAYQKKKLKDSPQYLFTQRTIQIILFQII</sequence>
<protein>
    <submittedName>
        <fullName evidence="1">Uncharacterized protein</fullName>
    </submittedName>
</protein>
<comment type="caution">
    <text evidence="1">The sequence shown here is derived from an EMBL/GenBank/DDBJ whole genome shotgun (WGS) entry which is preliminary data.</text>
</comment>